<accession>A0A9W6PR67</accession>
<keyword evidence="2" id="KW-1133">Transmembrane helix</keyword>
<dbReference type="EMBL" id="BSRZ01000002">
    <property type="protein sequence ID" value="GLW62995.1"/>
    <property type="molecule type" value="Genomic_DNA"/>
</dbReference>
<comment type="caution">
    <text evidence="3">The sequence shown here is derived from an EMBL/GenBank/DDBJ whole genome shotgun (WGS) entry which is preliminary data.</text>
</comment>
<organism evidence="3 4">
    <name type="scientific">Actinomadura rubrobrunea</name>
    <dbReference type="NCBI Taxonomy" id="115335"/>
    <lineage>
        <taxon>Bacteria</taxon>
        <taxon>Bacillati</taxon>
        <taxon>Actinomycetota</taxon>
        <taxon>Actinomycetes</taxon>
        <taxon>Streptosporangiales</taxon>
        <taxon>Thermomonosporaceae</taxon>
        <taxon>Actinomadura</taxon>
    </lineage>
</organism>
<feature type="region of interest" description="Disordered" evidence="1">
    <location>
        <begin position="13"/>
        <end position="74"/>
    </location>
</feature>
<protein>
    <submittedName>
        <fullName evidence="3">Membrane protein</fullName>
    </submittedName>
</protein>
<dbReference type="Pfam" id="PF11241">
    <property type="entry name" value="DUF3043"/>
    <property type="match status" value="1"/>
</dbReference>
<dbReference type="AlphaFoldDB" id="A0A9W6PR67"/>
<name>A0A9W6PR67_9ACTN</name>
<proteinExistence type="predicted"/>
<reference evidence="3" key="1">
    <citation type="submission" date="2023-02" db="EMBL/GenBank/DDBJ databases">
        <title>Actinomadura rubrobrunea NBRC 14622.</title>
        <authorList>
            <person name="Ichikawa N."/>
            <person name="Sato H."/>
            <person name="Tonouchi N."/>
        </authorList>
    </citation>
    <scope>NUCLEOTIDE SEQUENCE</scope>
    <source>
        <strain evidence="3">NBRC 14622</strain>
    </source>
</reference>
<feature type="compositionally biased region" description="Basic and acidic residues" evidence="1">
    <location>
        <begin position="55"/>
        <end position="74"/>
    </location>
</feature>
<keyword evidence="2" id="KW-0812">Transmembrane</keyword>
<gene>
    <name evidence="3" type="ORF">Arub01_12390</name>
</gene>
<feature type="transmembrane region" description="Helical" evidence="2">
    <location>
        <begin position="111"/>
        <end position="129"/>
    </location>
</feature>
<evidence type="ECO:0000256" key="2">
    <source>
        <dbReference type="SAM" id="Phobius"/>
    </source>
</evidence>
<dbReference type="Proteomes" id="UP001165124">
    <property type="component" value="Unassembled WGS sequence"/>
</dbReference>
<keyword evidence="2" id="KW-0472">Membrane</keyword>
<dbReference type="InterPro" id="IPR021403">
    <property type="entry name" value="DUF3043"/>
</dbReference>
<evidence type="ECO:0000313" key="3">
    <source>
        <dbReference type="EMBL" id="GLW62995.1"/>
    </source>
</evidence>
<sequence length="199" mass="22799">MFAAGRLNLVFRRRTQEAPANPPQVVAKPGGKGRPTPKRRDAEKRRRQPITAPANRREAYRRMREKQAAERAKIREGMARGDERYLLKRDKGPVRRLARDYVDARRTVGSYLMYTMLVIVLLSLVPTVWARLLVLLAPPLLLAVVLVEGLWLSMRVKKLAAERFPDEDRRGVGLYAAMRAMQIRRLRIPAPQVNIGDKV</sequence>
<evidence type="ECO:0000256" key="1">
    <source>
        <dbReference type="SAM" id="MobiDB-lite"/>
    </source>
</evidence>
<evidence type="ECO:0000313" key="4">
    <source>
        <dbReference type="Proteomes" id="UP001165124"/>
    </source>
</evidence>
<feature type="transmembrane region" description="Helical" evidence="2">
    <location>
        <begin position="135"/>
        <end position="154"/>
    </location>
</feature>
<keyword evidence="4" id="KW-1185">Reference proteome</keyword>